<protein>
    <submittedName>
        <fullName evidence="1">Uncharacterized protein</fullName>
    </submittedName>
</protein>
<comment type="caution">
    <text evidence="1">The sequence shown here is derived from an EMBL/GenBank/DDBJ whole genome shotgun (WGS) entry which is preliminary data.</text>
</comment>
<accession>A0ABU2U6Y8</accession>
<dbReference type="EMBL" id="JAVREY010000090">
    <property type="protein sequence ID" value="MDT0468992.1"/>
    <property type="molecule type" value="Genomic_DNA"/>
</dbReference>
<dbReference type="RefSeq" id="WP_311700432.1">
    <property type="nucleotide sequence ID" value="NZ_JAVREY010000090.1"/>
</dbReference>
<reference evidence="2" key="1">
    <citation type="submission" date="2023-07" db="EMBL/GenBank/DDBJ databases">
        <title>30 novel species of actinomycetes from the DSMZ collection.</title>
        <authorList>
            <person name="Nouioui I."/>
        </authorList>
    </citation>
    <scope>NUCLEOTIDE SEQUENCE [LARGE SCALE GENOMIC DNA]</scope>
    <source>
        <strain evidence="2">DSM 41699</strain>
    </source>
</reference>
<proteinExistence type="predicted"/>
<sequence>MNSAPQIQTVEISEAELDNVSGGLSPHAGVFAGPTTLSDSDVLAQLDAVKSEVMGAAGQYHQAGVFVSF</sequence>
<dbReference type="Proteomes" id="UP001183809">
    <property type="component" value="Unassembled WGS sequence"/>
</dbReference>
<evidence type="ECO:0000313" key="2">
    <source>
        <dbReference type="Proteomes" id="UP001183809"/>
    </source>
</evidence>
<gene>
    <name evidence="1" type="ORF">RM764_39505</name>
</gene>
<name>A0ABU2U6Y8_9ACTN</name>
<keyword evidence="2" id="KW-1185">Reference proteome</keyword>
<organism evidence="1 2">
    <name type="scientific">Streptomyces gibsoniae</name>
    <dbReference type="NCBI Taxonomy" id="3075529"/>
    <lineage>
        <taxon>Bacteria</taxon>
        <taxon>Bacillati</taxon>
        <taxon>Actinomycetota</taxon>
        <taxon>Actinomycetes</taxon>
        <taxon>Kitasatosporales</taxon>
        <taxon>Streptomycetaceae</taxon>
        <taxon>Streptomyces</taxon>
    </lineage>
</organism>
<evidence type="ECO:0000313" key="1">
    <source>
        <dbReference type="EMBL" id="MDT0468992.1"/>
    </source>
</evidence>